<dbReference type="GO" id="GO:0005524">
    <property type="term" value="F:ATP binding"/>
    <property type="evidence" value="ECO:0007669"/>
    <property type="project" value="UniProtKB-UniRule"/>
</dbReference>
<dbReference type="PRINTS" id="PR01039">
    <property type="entry name" value="TRNASYNTHTRP"/>
</dbReference>
<dbReference type="InterPro" id="IPR001412">
    <property type="entry name" value="aa-tRNA-synth_I_CS"/>
</dbReference>
<feature type="binding site" evidence="8">
    <location>
        <begin position="19"/>
        <end position="20"/>
    </location>
    <ligand>
        <name>ATP</name>
        <dbReference type="ChEBI" id="CHEBI:30616"/>
    </ligand>
</feature>
<dbReference type="PANTHER" id="PTHR43766:SF1">
    <property type="entry name" value="TRYPTOPHAN--TRNA LIGASE, MITOCHONDRIAL"/>
    <property type="match status" value="1"/>
</dbReference>
<dbReference type="Gene3D" id="3.40.50.620">
    <property type="entry name" value="HUPs"/>
    <property type="match status" value="1"/>
</dbReference>
<proteinExistence type="inferred from homology"/>
<organism evidence="10 11">
    <name type="scientific">Acetivibrio mesophilus</name>
    <dbReference type="NCBI Taxonomy" id="2487273"/>
    <lineage>
        <taxon>Bacteria</taxon>
        <taxon>Bacillati</taxon>
        <taxon>Bacillota</taxon>
        <taxon>Clostridia</taxon>
        <taxon>Eubacteriales</taxon>
        <taxon>Oscillospiraceae</taxon>
        <taxon>Acetivibrio</taxon>
    </lineage>
</organism>
<dbReference type="FunFam" id="3.40.50.620:FF:000094">
    <property type="entry name" value="Tryptophan--tRNA ligase"/>
    <property type="match status" value="1"/>
</dbReference>
<dbReference type="PANTHER" id="PTHR43766">
    <property type="entry name" value="TRYPTOPHAN--TRNA LIGASE, MITOCHONDRIAL"/>
    <property type="match status" value="1"/>
</dbReference>
<evidence type="ECO:0000256" key="9">
    <source>
        <dbReference type="RuleBase" id="RU363036"/>
    </source>
</evidence>
<comment type="catalytic activity">
    <reaction evidence="7 8">
        <text>tRNA(Trp) + L-tryptophan + ATP = L-tryptophyl-tRNA(Trp) + AMP + diphosphate + H(+)</text>
        <dbReference type="Rhea" id="RHEA:24080"/>
        <dbReference type="Rhea" id="RHEA-COMP:9671"/>
        <dbReference type="Rhea" id="RHEA-COMP:9705"/>
        <dbReference type="ChEBI" id="CHEBI:15378"/>
        <dbReference type="ChEBI" id="CHEBI:30616"/>
        <dbReference type="ChEBI" id="CHEBI:33019"/>
        <dbReference type="ChEBI" id="CHEBI:57912"/>
        <dbReference type="ChEBI" id="CHEBI:78442"/>
        <dbReference type="ChEBI" id="CHEBI:78535"/>
        <dbReference type="ChEBI" id="CHEBI:456215"/>
        <dbReference type="EC" id="6.1.1.2"/>
    </reaction>
</comment>
<name>A0A4Q0I242_9FIRM</name>
<evidence type="ECO:0000256" key="6">
    <source>
        <dbReference type="ARBA" id="ARBA00023146"/>
    </source>
</evidence>
<keyword evidence="11" id="KW-1185">Reference proteome</keyword>
<dbReference type="Proteomes" id="UP000289166">
    <property type="component" value="Unassembled WGS sequence"/>
</dbReference>
<comment type="caution">
    <text evidence="10">The sequence shown here is derived from an EMBL/GenBank/DDBJ whole genome shotgun (WGS) entry which is preliminary data.</text>
</comment>
<dbReference type="Pfam" id="PF00579">
    <property type="entry name" value="tRNA-synt_1b"/>
    <property type="match status" value="1"/>
</dbReference>
<evidence type="ECO:0000313" key="10">
    <source>
        <dbReference type="EMBL" id="RXE58304.1"/>
    </source>
</evidence>
<evidence type="ECO:0000256" key="3">
    <source>
        <dbReference type="ARBA" id="ARBA00022741"/>
    </source>
</evidence>
<dbReference type="GO" id="GO:0005829">
    <property type="term" value="C:cytosol"/>
    <property type="evidence" value="ECO:0007669"/>
    <property type="project" value="TreeGrafter"/>
</dbReference>
<comment type="subunit">
    <text evidence="8">Homodimer.</text>
</comment>
<dbReference type="GO" id="GO:0006436">
    <property type="term" value="P:tryptophanyl-tRNA aminoacylation"/>
    <property type="evidence" value="ECO:0007669"/>
    <property type="project" value="UniProtKB-UniRule"/>
</dbReference>
<keyword evidence="2 8" id="KW-0436">Ligase</keyword>
<feature type="binding site" evidence="8">
    <location>
        <position position="138"/>
    </location>
    <ligand>
        <name>L-tryptophan</name>
        <dbReference type="ChEBI" id="CHEBI:57912"/>
    </ligand>
</feature>
<dbReference type="InterPro" id="IPR002306">
    <property type="entry name" value="Trp-tRNA-ligase"/>
</dbReference>
<keyword evidence="4 8" id="KW-0067">ATP-binding</keyword>
<dbReference type="Gene3D" id="1.10.240.10">
    <property type="entry name" value="Tyrosyl-Transfer RNA Synthetase"/>
    <property type="match status" value="1"/>
</dbReference>
<dbReference type="EMBL" id="RLII01000020">
    <property type="protein sequence ID" value="RXE58304.1"/>
    <property type="molecule type" value="Genomic_DNA"/>
</dbReference>
<keyword evidence="3 8" id="KW-0547">Nucleotide-binding</keyword>
<feature type="binding site" evidence="8">
    <location>
        <begin position="195"/>
        <end position="199"/>
    </location>
    <ligand>
        <name>ATP</name>
        <dbReference type="ChEBI" id="CHEBI:30616"/>
    </ligand>
</feature>
<accession>A0A4Q0I242</accession>
<feature type="short sequence motif" description="'KMSKS' region" evidence="8">
    <location>
        <begin position="195"/>
        <end position="199"/>
    </location>
</feature>
<dbReference type="InterPro" id="IPR014729">
    <property type="entry name" value="Rossmann-like_a/b/a_fold"/>
</dbReference>
<dbReference type="NCBIfam" id="TIGR00233">
    <property type="entry name" value="trpS"/>
    <property type="match status" value="1"/>
</dbReference>
<dbReference type="PROSITE" id="PS00178">
    <property type="entry name" value="AA_TRNA_LIGASE_I"/>
    <property type="match status" value="1"/>
</dbReference>
<dbReference type="EC" id="6.1.1.2" evidence="8"/>
<dbReference type="InterPro" id="IPR024109">
    <property type="entry name" value="Trp-tRNA-ligase_bac-type"/>
</dbReference>
<comment type="similarity">
    <text evidence="1 8 9">Belongs to the class-I aminoacyl-tRNA synthetase family.</text>
</comment>
<dbReference type="AlphaFoldDB" id="A0A4Q0I242"/>
<keyword evidence="5 8" id="KW-0648">Protein biosynthesis</keyword>
<evidence type="ECO:0000256" key="7">
    <source>
        <dbReference type="ARBA" id="ARBA00049929"/>
    </source>
</evidence>
<comment type="subcellular location">
    <subcellularLocation>
        <location evidence="8">Cytoplasm</location>
    </subcellularLocation>
</comment>
<dbReference type="SUPFAM" id="SSF52374">
    <property type="entry name" value="Nucleotidylyl transferase"/>
    <property type="match status" value="1"/>
</dbReference>
<reference evidence="11" key="1">
    <citation type="submission" date="2018-11" db="EMBL/GenBank/DDBJ databases">
        <title>Genome sequencing of a novel mesophilic and cellulolytic organism within the genus Hungateiclostridium.</title>
        <authorList>
            <person name="Rettenmaier R."/>
            <person name="Liebl W."/>
            <person name="Zverlov V."/>
        </authorList>
    </citation>
    <scope>NUCLEOTIDE SEQUENCE [LARGE SCALE GENOMIC DNA]</scope>
    <source>
        <strain evidence="11">N2K1</strain>
    </source>
</reference>
<dbReference type="HAMAP" id="MF_00140_B">
    <property type="entry name" value="Trp_tRNA_synth_B"/>
    <property type="match status" value="1"/>
</dbReference>
<feature type="short sequence motif" description="'HIGH' region" evidence="8">
    <location>
        <begin position="12"/>
        <end position="20"/>
    </location>
</feature>
<dbReference type="CDD" id="cd00806">
    <property type="entry name" value="TrpRS_core"/>
    <property type="match status" value="1"/>
</dbReference>
<protein>
    <recommendedName>
        <fullName evidence="8">Tryptophan--tRNA ligase</fullName>
        <ecNumber evidence="8">6.1.1.2</ecNumber>
    </recommendedName>
    <alternativeName>
        <fullName evidence="8">Tryptophanyl-tRNA synthetase</fullName>
        <shortName evidence="8">TrpRS</shortName>
    </alternativeName>
</protein>
<dbReference type="GO" id="GO:0004830">
    <property type="term" value="F:tryptophan-tRNA ligase activity"/>
    <property type="evidence" value="ECO:0007669"/>
    <property type="project" value="UniProtKB-UniRule"/>
</dbReference>
<dbReference type="InterPro" id="IPR050203">
    <property type="entry name" value="Trp-tRNA_synthetase"/>
</dbReference>
<sequence length="329" mass="37365">MKKGTILSGMRPTGALHLGNYFGALENWVKLQDDYDCYFFVADWHALTTGYEDTSEIKNNINDLVIDWISAGLDPEKCVIFLQSSIKEHAELHLLFSMTTPLSWLLRCPTYKDQLNQLKDKNITTYGFLGYPCLQAADILIYKAGFVPVGEDQLPHLELTREIARRFNYLFDEVFPEPQAILTKAKVLPGTDGRKMSKSYGNTIALSDSPDEVRKKVSTMITDPARIKKDDPGHPEVCTVFSFHKVFNEAEVPEVEEQCRGGKIGCVQCKKNLANKMVEHLGPIYERRQKILENPGMVKEIIANGNEKARKIAQQTMEDVRKAMRIDFI</sequence>
<evidence type="ECO:0000256" key="1">
    <source>
        <dbReference type="ARBA" id="ARBA00005594"/>
    </source>
</evidence>
<keyword evidence="8" id="KW-0963">Cytoplasm</keyword>
<comment type="function">
    <text evidence="8">Catalyzes the attachment of tryptophan to tRNA(Trp).</text>
</comment>
<dbReference type="FunFam" id="1.10.240.10:FF:000005">
    <property type="entry name" value="Tryptophan--tRNA ligase"/>
    <property type="match status" value="1"/>
</dbReference>
<gene>
    <name evidence="8 10" type="primary">trpS</name>
    <name evidence="10" type="ORF">EFD62_12765</name>
</gene>
<evidence type="ECO:0000256" key="4">
    <source>
        <dbReference type="ARBA" id="ARBA00022840"/>
    </source>
</evidence>
<evidence type="ECO:0000256" key="2">
    <source>
        <dbReference type="ARBA" id="ARBA00022598"/>
    </source>
</evidence>
<dbReference type="OrthoDB" id="9801042at2"/>
<feature type="binding site" evidence="8">
    <location>
        <position position="188"/>
    </location>
    <ligand>
        <name>ATP</name>
        <dbReference type="ChEBI" id="CHEBI:30616"/>
    </ligand>
</feature>
<evidence type="ECO:0000256" key="8">
    <source>
        <dbReference type="HAMAP-Rule" id="MF_00140"/>
    </source>
</evidence>
<evidence type="ECO:0000256" key="5">
    <source>
        <dbReference type="ARBA" id="ARBA00022917"/>
    </source>
</evidence>
<dbReference type="InterPro" id="IPR002305">
    <property type="entry name" value="aa-tRNA-synth_Ic"/>
</dbReference>
<feature type="binding site" evidence="8">
    <location>
        <begin position="150"/>
        <end position="152"/>
    </location>
    <ligand>
        <name>ATP</name>
        <dbReference type="ChEBI" id="CHEBI:30616"/>
    </ligand>
</feature>
<keyword evidence="6 8" id="KW-0030">Aminoacyl-tRNA synthetase</keyword>
<evidence type="ECO:0000313" key="11">
    <source>
        <dbReference type="Proteomes" id="UP000289166"/>
    </source>
</evidence>
<feature type="binding site" evidence="8">
    <location>
        <begin position="11"/>
        <end position="13"/>
    </location>
    <ligand>
        <name>ATP</name>
        <dbReference type="ChEBI" id="CHEBI:30616"/>
    </ligand>
</feature>